<protein>
    <submittedName>
        <fullName evidence="1">Uncharacterized protein</fullName>
    </submittedName>
</protein>
<sequence>MKRSIVFVLMFLGWHAPAYADCGVMPWSIPYLGSNTSTSMSVSSGEVCQIDTGAGGTNIITSVVISAPATNGSASTNGADVVMYQSQPGYTGPDNFTFTITGSGPGGSGSSSIAVSVTVQ</sequence>
<dbReference type="Pfam" id="PF17963">
    <property type="entry name" value="Big_9"/>
    <property type="match status" value="1"/>
</dbReference>
<reference evidence="1 2" key="1">
    <citation type="submission" date="2017-05" db="EMBL/GenBank/DDBJ databases">
        <title>Full genome sequence of Pseudorhodoplanes sinuspersici.</title>
        <authorList>
            <person name="Dastgheib S.M.M."/>
            <person name="Shavandi M."/>
            <person name="Tirandaz H."/>
        </authorList>
    </citation>
    <scope>NUCLEOTIDE SEQUENCE [LARGE SCALE GENOMIC DNA]</scope>
    <source>
        <strain evidence="1 2">RIPI110</strain>
    </source>
</reference>
<gene>
    <name evidence="1" type="ORF">CAK95_05110</name>
</gene>
<keyword evidence="2" id="KW-1185">Reference proteome</keyword>
<dbReference type="EMBL" id="CP021112">
    <property type="protein sequence ID" value="ARP98533.1"/>
    <property type="molecule type" value="Genomic_DNA"/>
</dbReference>
<evidence type="ECO:0000313" key="1">
    <source>
        <dbReference type="EMBL" id="ARP98533.1"/>
    </source>
</evidence>
<name>A0A1W6ZM90_9HYPH</name>
<accession>A0A1W6ZM90</accession>
<dbReference type="STRING" id="1235591.CAK95_05110"/>
<dbReference type="Proteomes" id="UP000194137">
    <property type="component" value="Chromosome"/>
</dbReference>
<organism evidence="1 2">
    <name type="scientific">Pseudorhodoplanes sinuspersici</name>
    <dbReference type="NCBI Taxonomy" id="1235591"/>
    <lineage>
        <taxon>Bacteria</taxon>
        <taxon>Pseudomonadati</taxon>
        <taxon>Pseudomonadota</taxon>
        <taxon>Alphaproteobacteria</taxon>
        <taxon>Hyphomicrobiales</taxon>
        <taxon>Pseudorhodoplanes</taxon>
    </lineage>
</organism>
<dbReference type="RefSeq" id="WP_086086956.1">
    <property type="nucleotide sequence ID" value="NZ_CP021112.1"/>
</dbReference>
<dbReference type="AlphaFoldDB" id="A0A1W6ZM90"/>
<proteinExistence type="predicted"/>
<dbReference type="KEGG" id="psin:CAK95_05110"/>
<dbReference type="Gene3D" id="2.60.40.3440">
    <property type="match status" value="1"/>
</dbReference>
<evidence type="ECO:0000313" key="2">
    <source>
        <dbReference type="Proteomes" id="UP000194137"/>
    </source>
</evidence>